<comment type="catalytic activity">
    <reaction evidence="1 11">
        <text>a 1-acyl-sn-glycero-3-phosphate + an acyl-CoA = a 1,2-diacyl-sn-glycero-3-phosphate + CoA</text>
        <dbReference type="Rhea" id="RHEA:19709"/>
        <dbReference type="ChEBI" id="CHEBI:57287"/>
        <dbReference type="ChEBI" id="CHEBI:57970"/>
        <dbReference type="ChEBI" id="CHEBI:58342"/>
        <dbReference type="ChEBI" id="CHEBI:58608"/>
        <dbReference type="EC" id="2.3.1.51"/>
    </reaction>
</comment>
<feature type="transmembrane region" description="Helical" evidence="12">
    <location>
        <begin position="93"/>
        <end position="112"/>
    </location>
</feature>
<feature type="domain" description="Phospholipid/glycerol acyltransferase" evidence="13">
    <location>
        <begin position="85"/>
        <end position="199"/>
    </location>
</feature>
<feature type="transmembrane region" description="Helical" evidence="12">
    <location>
        <begin position="20"/>
        <end position="43"/>
    </location>
</feature>
<keyword evidence="12" id="KW-0472">Membrane</keyword>
<organism evidence="14 15">
    <name type="scientific">Luteimonas aestuarii</name>
    <dbReference type="NCBI Taxonomy" id="453837"/>
    <lineage>
        <taxon>Bacteria</taxon>
        <taxon>Pseudomonadati</taxon>
        <taxon>Pseudomonadota</taxon>
        <taxon>Gammaproteobacteria</taxon>
        <taxon>Lysobacterales</taxon>
        <taxon>Lysobacteraceae</taxon>
        <taxon>Luteimonas</taxon>
    </lineage>
</organism>
<gene>
    <name evidence="14" type="ORF">E2F46_02520</name>
</gene>
<keyword evidence="11" id="KW-0594">Phospholipid biosynthesis</keyword>
<dbReference type="PANTHER" id="PTHR10434">
    <property type="entry name" value="1-ACYL-SN-GLYCEROL-3-PHOSPHATE ACYLTRANSFERASE"/>
    <property type="match status" value="1"/>
</dbReference>
<comment type="pathway">
    <text evidence="3">Lipid metabolism.</text>
</comment>
<protein>
    <recommendedName>
        <fullName evidence="6 11">1-acyl-sn-glycerol-3-phosphate acyltransferase</fullName>
        <ecNumber evidence="5 11">2.3.1.51</ecNumber>
    </recommendedName>
</protein>
<evidence type="ECO:0000256" key="1">
    <source>
        <dbReference type="ARBA" id="ARBA00001141"/>
    </source>
</evidence>
<dbReference type="EMBL" id="SMTF01000002">
    <property type="protein sequence ID" value="TDK27526.1"/>
    <property type="molecule type" value="Genomic_DNA"/>
</dbReference>
<dbReference type="AlphaFoldDB" id="A0A4R5U1P9"/>
<dbReference type="GO" id="GO:0016020">
    <property type="term" value="C:membrane"/>
    <property type="evidence" value="ECO:0007669"/>
    <property type="project" value="InterPro"/>
</dbReference>
<keyword evidence="9 11" id="KW-0443">Lipid metabolism</keyword>
<evidence type="ECO:0000256" key="12">
    <source>
        <dbReference type="SAM" id="Phobius"/>
    </source>
</evidence>
<evidence type="ECO:0000256" key="10">
    <source>
        <dbReference type="ARBA" id="ARBA00023315"/>
    </source>
</evidence>
<dbReference type="EC" id="2.3.1.51" evidence="5 11"/>
<dbReference type="OrthoDB" id="9812274at2"/>
<comment type="pathway">
    <text evidence="2">Phospholipid metabolism; CDP-diacylglycerol biosynthesis; CDP-diacylglycerol from sn-glycerol 3-phosphate: step 2/3.</text>
</comment>
<evidence type="ECO:0000256" key="8">
    <source>
        <dbReference type="ARBA" id="ARBA00022679"/>
    </source>
</evidence>
<dbReference type="PANTHER" id="PTHR10434:SF64">
    <property type="entry name" value="1-ACYL-SN-GLYCEROL-3-PHOSPHATE ACYLTRANSFERASE-RELATED"/>
    <property type="match status" value="1"/>
</dbReference>
<evidence type="ECO:0000256" key="6">
    <source>
        <dbReference type="ARBA" id="ARBA00016139"/>
    </source>
</evidence>
<dbReference type="CDD" id="cd07989">
    <property type="entry name" value="LPLAT_AGPAT-like"/>
    <property type="match status" value="1"/>
</dbReference>
<evidence type="ECO:0000256" key="11">
    <source>
        <dbReference type="RuleBase" id="RU361267"/>
    </source>
</evidence>
<evidence type="ECO:0000256" key="3">
    <source>
        <dbReference type="ARBA" id="ARBA00005189"/>
    </source>
</evidence>
<name>A0A4R5U1P9_9GAMM</name>
<comment type="similarity">
    <text evidence="4 11">Belongs to the 1-acyl-sn-glycerol-3-phosphate acyltransferase family.</text>
</comment>
<dbReference type="RefSeq" id="WP_133320942.1">
    <property type="nucleotide sequence ID" value="NZ_SMTF01000002.1"/>
</dbReference>
<evidence type="ECO:0000313" key="14">
    <source>
        <dbReference type="EMBL" id="TDK27526.1"/>
    </source>
</evidence>
<proteinExistence type="inferred from homology"/>
<dbReference type="GO" id="GO:0016024">
    <property type="term" value="P:CDP-diacylglycerol biosynthetic process"/>
    <property type="evidence" value="ECO:0007669"/>
    <property type="project" value="UniProtKB-UniPathway"/>
</dbReference>
<keyword evidence="8 11" id="KW-0808">Transferase</keyword>
<keyword evidence="10 11" id="KW-0012">Acyltransferase</keyword>
<evidence type="ECO:0000259" key="13">
    <source>
        <dbReference type="SMART" id="SM00563"/>
    </source>
</evidence>
<keyword evidence="11" id="KW-1208">Phospholipid metabolism</keyword>
<sequence>MQNPGVSHVPAGALRTAFNALRLGLGMLWTAACISLALLVHVLSLGRTDWALRMASWLWAPGLLLEAGATWTVEGRERVDWSRNYLVVANHQSIFDICALFIALPVPVRFLLKQEMKRVPFVNWYAQATGMLFVAREDRRAGPAMRRDAAELLGKGRNLLLFPEGTRTRTGALGSFKSGSFQSAVDAGVDVLPVAVMGTGAIWPVAGFRHVRGGPVRVRIGTPIPVRDAAGAPLPRQQLARQAQDSVQAMLDAAA</sequence>
<dbReference type="UniPathway" id="UPA00557">
    <property type="reaction ID" value="UER00613"/>
</dbReference>
<dbReference type="InterPro" id="IPR004552">
    <property type="entry name" value="AGP_acyltrans"/>
</dbReference>
<reference evidence="14 15" key="1">
    <citation type="submission" date="2019-03" db="EMBL/GenBank/DDBJ databases">
        <title>Luteimonas zhaokaii sp.nov., isolated from the rectal contents of Plateau pika in Yushu, Qinghai Province, China.</title>
        <authorList>
            <person name="Zhang G."/>
        </authorList>
    </citation>
    <scope>NUCLEOTIDE SEQUENCE [LARGE SCALE GENOMIC DNA]</scope>
    <source>
        <strain evidence="14 15">B9</strain>
    </source>
</reference>
<evidence type="ECO:0000256" key="5">
    <source>
        <dbReference type="ARBA" id="ARBA00013211"/>
    </source>
</evidence>
<keyword evidence="12" id="KW-1133">Transmembrane helix</keyword>
<dbReference type="GO" id="GO:0003841">
    <property type="term" value="F:1-acylglycerol-3-phosphate O-acyltransferase activity"/>
    <property type="evidence" value="ECO:0007669"/>
    <property type="project" value="UniProtKB-UniRule"/>
</dbReference>
<keyword evidence="12" id="KW-0812">Transmembrane</keyword>
<keyword evidence="15" id="KW-1185">Reference proteome</keyword>
<evidence type="ECO:0000313" key="15">
    <source>
        <dbReference type="Proteomes" id="UP000294796"/>
    </source>
</evidence>
<accession>A0A4R5U1P9</accession>
<comment type="domain">
    <text evidence="11">The HXXXXD motif is essential for acyltransferase activity and may constitute the binding site for the phosphate moiety of the glycerol-3-phosphate.</text>
</comment>
<keyword evidence="7 11" id="KW-0444">Lipid biosynthesis</keyword>
<evidence type="ECO:0000256" key="4">
    <source>
        <dbReference type="ARBA" id="ARBA00008655"/>
    </source>
</evidence>
<dbReference type="SMART" id="SM00563">
    <property type="entry name" value="PlsC"/>
    <property type="match status" value="1"/>
</dbReference>
<evidence type="ECO:0000256" key="2">
    <source>
        <dbReference type="ARBA" id="ARBA00004728"/>
    </source>
</evidence>
<evidence type="ECO:0000256" key="9">
    <source>
        <dbReference type="ARBA" id="ARBA00023098"/>
    </source>
</evidence>
<dbReference type="GO" id="GO:0006654">
    <property type="term" value="P:phosphatidic acid biosynthetic process"/>
    <property type="evidence" value="ECO:0007669"/>
    <property type="project" value="TreeGrafter"/>
</dbReference>
<evidence type="ECO:0000256" key="7">
    <source>
        <dbReference type="ARBA" id="ARBA00022516"/>
    </source>
</evidence>
<dbReference type="Proteomes" id="UP000294796">
    <property type="component" value="Unassembled WGS sequence"/>
</dbReference>
<dbReference type="InterPro" id="IPR002123">
    <property type="entry name" value="Plipid/glycerol_acylTrfase"/>
</dbReference>
<comment type="caution">
    <text evidence="14">The sequence shown here is derived from an EMBL/GenBank/DDBJ whole genome shotgun (WGS) entry which is preliminary data.</text>
</comment>
<dbReference type="SUPFAM" id="SSF69593">
    <property type="entry name" value="Glycerol-3-phosphate (1)-acyltransferase"/>
    <property type="match status" value="1"/>
</dbReference>
<dbReference type="NCBIfam" id="TIGR00530">
    <property type="entry name" value="AGP_acyltrn"/>
    <property type="match status" value="1"/>
</dbReference>
<dbReference type="Pfam" id="PF01553">
    <property type="entry name" value="Acyltransferase"/>
    <property type="match status" value="1"/>
</dbReference>